<keyword evidence="3 12" id="KW-0812">Transmembrane</keyword>
<dbReference type="GO" id="GO:0006955">
    <property type="term" value="P:immune response"/>
    <property type="evidence" value="ECO:0007669"/>
    <property type="project" value="TreeGrafter"/>
</dbReference>
<reference evidence="14" key="1">
    <citation type="submission" date="2023-03" db="EMBL/GenBank/DDBJ databases">
        <title>Electrophorus voltai genome.</title>
        <authorList>
            <person name="Bian C."/>
        </authorList>
    </citation>
    <scope>NUCLEOTIDE SEQUENCE</scope>
    <source>
        <strain evidence="14">CB-2022</strain>
        <tissue evidence="14">Muscle</tissue>
    </source>
</reference>
<dbReference type="PROSITE" id="PS50835">
    <property type="entry name" value="IG_LIKE"/>
    <property type="match status" value="1"/>
</dbReference>
<dbReference type="InterPro" id="IPR013783">
    <property type="entry name" value="Ig-like_fold"/>
</dbReference>
<evidence type="ECO:0000256" key="11">
    <source>
        <dbReference type="SAM" id="MobiDB-lite"/>
    </source>
</evidence>
<dbReference type="InterPro" id="IPR053896">
    <property type="entry name" value="BTN3A2-like_Ig-C"/>
</dbReference>
<dbReference type="GO" id="GO:0031295">
    <property type="term" value="P:T cell costimulation"/>
    <property type="evidence" value="ECO:0007669"/>
    <property type="project" value="TreeGrafter"/>
</dbReference>
<dbReference type="Proteomes" id="UP001239994">
    <property type="component" value="Unassembled WGS sequence"/>
</dbReference>
<organism evidence="14 15">
    <name type="scientific">Electrophorus voltai</name>
    <dbReference type="NCBI Taxonomy" id="2609070"/>
    <lineage>
        <taxon>Eukaryota</taxon>
        <taxon>Metazoa</taxon>
        <taxon>Chordata</taxon>
        <taxon>Craniata</taxon>
        <taxon>Vertebrata</taxon>
        <taxon>Euteleostomi</taxon>
        <taxon>Actinopterygii</taxon>
        <taxon>Neopterygii</taxon>
        <taxon>Teleostei</taxon>
        <taxon>Ostariophysi</taxon>
        <taxon>Gymnotiformes</taxon>
        <taxon>Gymnotoidei</taxon>
        <taxon>Gymnotidae</taxon>
        <taxon>Electrophorus</taxon>
    </lineage>
</organism>
<dbReference type="SUPFAM" id="SSF48726">
    <property type="entry name" value="Immunoglobulin"/>
    <property type="match status" value="2"/>
</dbReference>
<evidence type="ECO:0000256" key="5">
    <source>
        <dbReference type="ARBA" id="ARBA00022989"/>
    </source>
</evidence>
<keyword evidence="15" id="KW-1185">Reference proteome</keyword>
<dbReference type="GO" id="GO:0071222">
    <property type="term" value="P:cellular response to lipopolysaccharide"/>
    <property type="evidence" value="ECO:0007669"/>
    <property type="project" value="TreeGrafter"/>
</dbReference>
<sequence>MVLPCTFPVGNSWDPSSSVITWQRGSEVVHSFYHGRDQLARQGLHYANRTRLYHDEMERGNASLRLERTTLGDTGYYTCSVTTQIGSQKKSFSVKIGAFYLEPFIHVSLLSNGRIDLLISSQGGYPSPSVQWLMGDKEDITNVTFTQLEQDKDTKLYNMNSKLNLTSVINTSITFILKNEELGQEIRRNINLFSDGRNFKRSDTRIVGFYVLIGVLLIGVTLAAVFILRQRKQNSFPSYNSKGTAGSPDCQGTPSKETTPDKTWNPTEHLISPV</sequence>
<dbReference type="Pfam" id="PF07686">
    <property type="entry name" value="V-set"/>
    <property type="match status" value="1"/>
</dbReference>
<feature type="compositionally biased region" description="Polar residues" evidence="11">
    <location>
        <begin position="237"/>
        <end position="266"/>
    </location>
</feature>
<keyword evidence="2" id="KW-1003">Cell membrane</keyword>
<gene>
    <name evidence="14" type="ORF">P4O66_013324</name>
</gene>
<evidence type="ECO:0000256" key="9">
    <source>
        <dbReference type="ARBA" id="ARBA00023180"/>
    </source>
</evidence>
<keyword evidence="6 12" id="KW-0472">Membrane</keyword>
<evidence type="ECO:0000256" key="8">
    <source>
        <dbReference type="ARBA" id="ARBA00023170"/>
    </source>
</evidence>
<evidence type="ECO:0000256" key="10">
    <source>
        <dbReference type="ARBA" id="ARBA00023319"/>
    </source>
</evidence>
<protein>
    <recommendedName>
        <fullName evidence="13">Ig-like domain-containing protein</fullName>
    </recommendedName>
</protein>
<dbReference type="PANTHER" id="PTHR25466">
    <property type="entry name" value="T-LYMPHOCYTE ACTIVATION ANTIGEN"/>
    <property type="match status" value="1"/>
</dbReference>
<keyword evidence="9" id="KW-0325">Glycoprotein</keyword>
<name>A0AAD9DQD6_9TELE</name>
<dbReference type="Gene3D" id="2.60.40.10">
    <property type="entry name" value="Immunoglobulins"/>
    <property type="match status" value="2"/>
</dbReference>
<dbReference type="InterPro" id="IPR013106">
    <property type="entry name" value="Ig_V-set"/>
</dbReference>
<dbReference type="GO" id="GO:0009897">
    <property type="term" value="C:external side of plasma membrane"/>
    <property type="evidence" value="ECO:0007669"/>
    <property type="project" value="TreeGrafter"/>
</dbReference>
<keyword evidence="5 12" id="KW-1133">Transmembrane helix</keyword>
<dbReference type="FunFam" id="2.60.40.10:FF:000142">
    <property type="entry name" value="V-set domain-containing T-cell activation inhibitor 1"/>
    <property type="match status" value="1"/>
</dbReference>
<dbReference type="Pfam" id="PF22705">
    <property type="entry name" value="C2-set_3"/>
    <property type="match status" value="1"/>
</dbReference>
<evidence type="ECO:0000256" key="3">
    <source>
        <dbReference type="ARBA" id="ARBA00022692"/>
    </source>
</evidence>
<dbReference type="PANTHER" id="PTHR25466:SF14">
    <property type="entry name" value="BUTYROPHILIN SUBFAMILY 2 MEMBER A2-LIKE-RELATED"/>
    <property type="match status" value="1"/>
</dbReference>
<keyword evidence="10" id="KW-0393">Immunoglobulin domain</keyword>
<comment type="subcellular location">
    <subcellularLocation>
        <location evidence="1">Cell membrane</location>
        <topology evidence="1">Single-pass type I membrane protein</topology>
    </subcellularLocation>
</comment>
<dbReference type="GO" id="GO:0042130">
    <property type="term" value="P:negative regulation of T cell proliferation"/>
    <property type="evidence" value="ECO:0007669"/>
    <property type="project" value="TreeGrafter"/>
</dbReference>
<keyword evidence="8" id="KW-0675">Receptor</keyword>
<dbReference type="EMBL" id="JAROKS010000020">
    <property type="protein sequence ID" value="KAK1791310.1"/>
    <property type="molecule type" value="Genomic_DNA"/>
</dbReference>
<evidence type="ECO:0000256" key="12">
    <source>
        <dbReference type="SAM" id="Phobius"/>
    </source>
</evidence>
<feature type="domain" description="Ig-like" evidence="13">
    <location>
        <begin position="1"/>
        <end position="93"/>
    </location>
</feature>
<evidence type="ECO:0000256" key="2">
    <source>
        <dbReference type="ARBA" id="ARBA00022475"/>
    </source>
</evidence>
<evidence type="ECO:0000256" key="1">
    <source>
        <dbReference type="ARBA" id="ARBA00004251"/>
    </source>
</evidence>
<evidence type="ECO:0000313" key="15">
    <source>
        <dbReference type="Proteomes" id="UP001239994"/>
    </source>
</evidence>
<proteinExistence type="predicted"/>
<evidence type="ECO:0000256" key="7">
    <source>
        <dbReference type="ARBA" id="ARBA00023157"/>
    </source>
</evidence>
<dbReference type="InterPro" id="IPR036179">
    <property type="entry name" value="Ig-like_dom_sf"/>
</dbReference>
<dbReference type="InterPro" id="IPR007110">
    <property type="entry name" value="Ig-like_dom"/>
</dbReference>
<evidence type="ECO:0000259" key="13">
    <source>
        <dbReference type="PROSITE" id="PS50835"/>
    </source>
</evidence>
<keyword evidence="7" id="KW-1015">Disulfide bond</keyword>
<evidence type="ECO:0000256" key="4">
    <source>
        <dbReference type="ARBA" id="ARBA00022729"/>
    </source>
</evidence>
<dbReference type="GO" id="GO:0007166">
    <property type="term" value="P:cell surface receptor signaling pathway"/>
    <property type="evidence" value="ECO:0007669"/>
    <property type="project" value="TreeGrafter"/>
</dbReference>
<keyword evidence="4" id="KW-0732">Signal</keyword>
<evidence type="ECO:0000313" key="14">
    <source>
        <dbReference type="EMBL" id="KAK1791310.1"/>
    </source>
</evidence>
<feature type="region of interest" description="Disordered" evidence="11">
    <location>
        <begin position="237"/>
        <end position="274"/>
    </location>
</feature>
<evidence type="ECO:0000256" key="6">
    <source>
        <dbReference type="ARBA" id="ARBA00023136"/>
    </source>
</evidence>
<accession>A0AAD9DQD6</accession>
<comment type="caution">
    <text evidence="14">The sequence shown here is derived from an EMBL/GenBank/DDBJ whole genome shotgun (WGS) entry which is preliminary data.</text>
</comment>
<dbReference type="InterPro" id="IPR051713">
    <property type="entry name" value="T-cell_Activation_Regulation"/>
</dbReference>
<dbReference type="AlphaFoldDB" id="A0AAD9DQD6"/>
<feature type="transmembrane region" description="Helical" evidence="12">
    <location>
        <begin position="207"/>
        <end position="228"/>
    </location>
</feature>
<dbReference type="GO" id="GO:0042102">
    <property type="term" value="P:positive regulation of T cell proliferation"/>
    <property type="evidence" value="ECO:0007669"/>
    <property type="project" value="TreeGrafter"/>
</dbReference>